<dbReference type="GO" id="GO:0052717">
    <property type="term" value="F:tRNA-specific adenosine-34 deaminase activity"/>
    <property type="evidence" value="ECO:0007669"/>
    <property type="project" value="UniProtKB-EC"/>
</dbReference>
<dbReference type="Proteomes" id="UP001597399">
    <property type="component" value="Unassembled WGS sequence"/>
</dbReference>
<feature type="domain" description="CMP/dCMP-type deaminase" evidence="3">
    <location>
        <begin position="2"/>
        <end position="115"/>
    </location>
</feature>
<dbReference type="SUPFAM" id="SSF53927">
    <property type="entry name" value="Cytidine deaminase-like"/>
    <property type="match status" value="1"/>
</dbReference>
<keyword evidence="1" id="KW-0479">Metal-binding</keyword>
<dbReference type="CDD" id="cd01285">
    <property type="entry name" value="nucleoside_deaminase"/>
    <property type="match status" value="1"/>
</dbReference>
<evidence type="ECO:0000256" key="1">
    <source>
        <dbReference type="ARBA" id="ARBA00022723"/>
    </source>
</evidence>
<dbReference type="PANTHER" id="PTHR11079:SF162">
    <property type="entry name" value="RIBOFLAVIN BIOSYNTHESIS PROTEIN PYRD, CHLOROPLASTIC"/>
    <property type="match status" value="1"/>
</dbReference>
<keyword evidence="4" id="KW-0378">Hydrolase</keyword>
<evidence type="ECO:0000313" key="4">
    <source>
        <dbReference type="EMBL" id="MFD2693044.1"/>
    </source>
</evidence>
<proteinExistence type="predicted"/>
<dbReference type="PROSITE" id="PS00903">
    <property type="entry name" value="CYT_DCMP_DEAMINASES_1"/>
    <property type="match status" value="1"/>
</dbReference>
<dbReference type="EMBL" id="JBHUMQ010000014">
    <property type="protein sequence ID" value="MFD2693044.1"/>
    <property type="molecule type" value="Genomic_DNA"/>
</dbReference>
<reference evidence="5" key="1">
    <citation type="journal article" date="2019" name="Int. J. Syst. Evol. Microbiol.">
        <title>The Global Catalogue of Microorganisms (GCM) 10K type strain sequencing project: providing services to taxonomists for standard genome sequencing and annotation.</title>
        <authorList>
            <consortium name="The Broad Institute Genomics Platform"/>
            <consortium name="The Broad Institute Genome Sequencing Center for Infectious Disease"/>
            <person name="Wu L."/>
            <person name="Ma J."/>
        </authorList>
    </citation>
    <scope>NUCLEOTIDE SEQUENCE [LARGE SCALE GENOMIC DNA]</scope>
    <source>
        <strain evidence="5">TISTR 2466</strain>
    </source>
</reference>
<dbReference type="Pfam" id="PF00383">
    <property type="entry name" value="dCMP_cyt_deam_1"/>
    <property type="match status" value="1"/>
</dbReference>
<keyword evidence="5" id="KW-1185">Reference proteome</keyword>
<dbReference type="InterPro" id="IPR016193">
    <property type="entry name" value="Cytidine_deaminase-like"/>
</dbReference>
<keyword evidence="2" id="KW-0862">Zinc</keyword>
<name>A0ABW5S204_9BACL</name>
<evidence type="ECO:0000313" key="5">
    <source>
        <dbReference type="Proteomes" id="UP001597399"/>
    </source>
</evidence>
<dbReference type="Gene3D" id="3.40.140.10">
    <property type="entry name" value="Cytidine Deaminase, domain 2"/>
    <property type="match status" value="1"/>
</dbReference>
<dbReference type="EC" id="3.5.4.33" evidence="4"/>
<dbReference type="InterPro" id="IPR002125">
    <property type="entry name" value="CMP_dCMP_dom"/>
</dbReference>
<comment type="caution">
    <text evidence="4">The sequence shown here is derived from an EMBL/GenBank/DDBJ whole genome shotgun (WGS) entry which is preliminary data.</text>
</comment>
<dbReference type="InterPro" id="IPR016192">
    <property type="entry name" value="APOBEC/CMP_deaminase_Zn-bd"/>
</dbReference>
<dbReference type="RefSeq" id="WP_253064038.1">
    <property type="nucleotide sequence ID" value="NZ_JAMXWM010000026.1"/>
</dbReference>
<protein>
    <submittedName>
        <fullName evidence="4">Nucleoside deaminase</fullName>
        <ecNumber evidence="4">3.5.4.33</ecNumber>
    </submittedName>
</protein>
<evidence type="ECO:0000256" key="2">
    <source>
        <dbReference type="ARBA" id="ARBA00022833"/>
    </source>
</evidence>
<dbReference type="PROSITE" id="PS51747">
    <property type="entry name" value="CYT_DCMP_DEAMINASES_2"/>
    <property type="match status" value="1"/>
</dbReference>
<sequence length="163" mass="18505">MKADTYYMSLAIEEAQKAINNGELPFGACIVNDKGEIILTRNTCLSEKSTVHHAEINALIQASKIKKFAELKEYTIFSTSEPCLMCFGAITWARMSKVVYGTSIKDLIKAGFSEININTNELLDKVNYKITVVPNVMRSECLQLLRTWCKKQRILSWVFKNNI</sequence>
<organism evidence="4 5">
    <name type="scientific">Sporolactobacillus shoreicorticis</name>
    <dbReference type="NCBI Taxonomy" id="1923877"/>
    <lineage>
        <taxon>Bacteria</taxon>
        <taxon>Bacillati</taxon>
        <taxon>Bacillota</taxon>
        <taxon>Bacilli</taxon>
        <taxon>Bacillales</taxon>
        <taxon>Sporolactobacillaceae</taxon>
        <taxon>Sporolactobacillus</taxon>
    </lineage>
</organism>
<evidence type="ECO:0000259" key="3">
    <source>
        <dbReference type="PROSITE" id="PS51747"/>
    </source>
</evidence>
<dbReference type="PANTHER" id="PTHR11079">
    <property type="entry name" value="CYTOSINE DEAMINASE FAMILY MEMBER"/>
    <property type="match status" value="1"/>
</dbReference>
<gene>
    <name evidence="4" type="ORF">ACFSUE_05275</name>
</gene>
<accession>A0ABW5S204</accession>